<dbReference type="InterPro" id="IPR036597">
    <property type="entry name" value="Fido-like_dom_sf"/>
</dbReference>
<proteinExistence type="predicted"/>
<dbReference type="RefSeq" id="WP_025345137.1">
    <property type="nucleotide sequence ID" value="NZ_CP007201.1"/>
</dbReference>
<dbReference type="Pfam" id="PF02661">
    <property type="entry name" value="Fic"/>
    <property type="match status" value="1"/>
</dbReference>
<dbReference type="InterPro" id="IPR011204">
    <property type="entry name" value="Virulence_RhuM-like"/>
</dbReference>
<dbReference type="KEGG" id="smul:SMUL_2032"/>
<accession>A0AA86E304</accession>
<evidence type="ECO:0000313" key="3">
    <source>
        <dbReference type="EMBL" id="AHJ13287.1"/>
    </source>
</evidence>
<dbReference type="InterPro" id="IPR053737">
    <property type="entry name" value="Type_II_TA_Toxin"/>
</dbReference>
<protein>
    <recommendedName>
        <fullName evidence="5">Fic/DOC family protein</fullName>
    </recommendedName>
</protein>
<evidence type="ECO:0008006" key="5">
    <source>
        <dbReference type="Google" id="ProtNLM"/>
    </source>
</evidence>
<evidence type="ECO:0000259" key="2">
    <source>
        <dbReference type="PROSITE" id="PS51750"/>
    </source>
</evidence>
<evidence type="ECO:0000259" key="1">
    <source>
        <dbReference type="PROSITE" id="PS51459"/>
    </source>
</evidence>
<dbReference type="Gene3D" id="1.20.120.1870">
    <property type="entry name" value="Fic/DOC protein, Fido domain"/>
    <property type="match status" value="1"/>
</dbReference>
<dbReference type="Pfam" id="PF13310">
    <property type="entry name" value="Virulence_RhuM"/>
    <property type="match status" value="1"/>
</dbReference>
<feature type="domain" description="Bro-N" evidence="2">
    <location>
        <begin position="1"/>
        <end position="121"/>
    </location>
</feature>
<gene>
    <name evidence="3" type="ORF">SMUL_2032</name>
</gene>
<evidence type="ECO:0000313" key="4">
    <source>
        <dbReference type="Proteomes" id="UP000019322"/>
    </source>
</evidence>
<dbReference type="InterPro" id="IPR003812">
    <property type="entry name" value="Fido"/>
</dbReference>
<dbReference type="PROSITE" id="PS51459">
    <property type="entry name" value="FIDO"/>
    <property type="match status" value="1"/>
</dbReference>
<dbReference type="PANTHER" id="PTHR35810:SF1">
    <property type="entry name" value="CYTOPLASMIC PROTEIN"/>
    <property type="match status" value="1"/>
</dbReference>
<dbReference type="PANTHER" id="PTHR35810">
    <property type="entry name" value="CYTOPLASMIC PROTEIN-RELATED"/>
    <property type="match status" value="1"/>
</dbReference>
<dbReference type="InterPro" id="IPR003497">
    <property type="entry name" value="BRO_N_domain"/>
</dbReference>
<name>A0AA86E304_SULMK</name>
<dbReference type="SUPFAM" id="SSF140931">
    <property type="entry name" value="Fic-like"/>
    <property type="match status" value="1"/>
</dbReference>
<reference evidence="3 4" key="1">
    <citation type="journal article" date="2014" name="Environ. Microbiol.">
        <title>Insights into organohalide respiration and the versatile catabolism of Sulfurospirillum multivorans gained from comparative genomics and physiological studies.</title>
        <authorList>
            <person name="Goris T."/>
            <person name="Schubert T."/>
            <person name="Gadkari J."/>
            <person name="Wubet T."/>
            <person name="Tarkka M."/>
            <person name="Buscot F."/>
            <person name="Adrian L."/>
            <person name="Diekert G."/>
        </authorList>
    </citation>
    <scope>NUCLEOTIDE SEQUENCE [LARGE SCALE GENOMIC DNA]</scope>
    <source>
        <strain evidence="4">DM 12446 / JCM 15788 / NBRC 109480</strain>
    </source>
</reference>
<sequence>MQETQNVVLYTDDLGQVSLEVSLEHETVWLSQKQLCELFDRDKSVISRHIKNIYKENELEEISTVAKNATVQFEGLREVIREVEFYNLDMIISLGYRVNSKRATEFRKWATNVLKQYLIKGYALNQQRLSKQGLNELTATMELVRKSIETKELSSNEAKGLLDIINNYAKTWALLQGYDSDKLDALQGTCEERFVLNYDEAKHAISEIKKDLMSKGDATELFGNEKAGEFKGALLNIYQTFGGVDLLPSIEEKAANLLYYIIKDHAFSDGNKRIGSFLFILFLHKNGIAYKSNSEPKINDNALVSLALLVASSEPSQKELMVKLIVNILSETD</sequence>
<dbReference type="Proteomes" id="UP000019322">
    <property type="component" value="Chromosome"/>
</dbReference>
<dbReference type="EMBL" id="CP007201">
    <property type="protein sequence ID" value="AHJ13287.1"/>
    <property type="molecule type" value="Genomic_DNA"/>
</dbReference>
<dbReference type="AlphaFoldDB" id="A0AA86E304"/>
<feature type="domain" description="Fido" evidence="1">
    <location>
        <begin position="196"/>
        <end position="327"/>
    </location>
</feature>
<dbReference type="PROSITE" id="PS51750">
    <property type="entry name" value="BRO_N"/>
    <property type="match status" value="1"/>
</dbReference>
<organism evidence="3 4">
    <name type="scientific">Sulfurospirillum multivorans (strain DM 12446 / JCM 15788 / NBRC 109480)</name>
    <dbReference type="NCBI Taxonomy" id="1150621"/>
    <lineage>
        <taxon>Bacteria</taxon>
        <taxon>Pseudomonadati</taxon>
        <taxon>Campylobacterota</taxon>
        <taxon>Epsilonproteobacteria</taxon>
        <taxon>Campylobacterales</taxon>
        <taxon>Sulfurospirillaceae</taxon>
        <taxon>Sulfurospirillum</taxon>
    </lineage>
</organism>